<evidence type="ECO:0000256" key="1">
    <source>
        <dbReference type="ARBA" id="ARBA00022603"/>
    </source>
</evidence>
<evidence type="ECO:0000256" key="2">
    <source>
        <dbReference type="ARBA" id="ARBA00022679"/>
    </source>
</evidence>
<feature type="binding site" evidence="5">
    <location>
        <position position="211"/>
    </location>
    <ligand>
        <name>Zn(2+)</name>
        <dbReference type="ChEBI" id="CHEBI:29105"/>
    </ligand>
</feature>
<comment type="cofactor">
    <cofactor evidence="5">
        <name>Zn(2+)</name>
        <dbReference type="ChEBI" id="CHEBI:29105"/>
    </cofactor>
</comment>
<dbReference type="STRING" id="1169540.A0A0G4FZA9"/>
<dbReference type="PROSITE" id="PS50970">
    <property type="entry name" value="HCY"/>
    <property type="match status" value="1"/>
</dbReference>
<dbReference type="GO" id="GO:0032259">
    <property type="term" value="P:methylation"/>
    <property type="evidence" value="ECO:0007669"/>
    <property type="project" value="UniProtKB-KW"/>
</dbReference>
<evidence type="ECO:0000313" key="7">
    <source>
        <dbReference type="EMBL" id="CEM20965.1"/>
    </source>
</evidence>
<organism evidence="7 8">
    <name type="scientific">Vitrella brassicaformis (strain CCMP3155)</name>
    <dbReference type="NCBI Taxonomy" id="1169540"/>
    <lineage>
        <taxon>Eukaryota</taxon>
        <taxon>Sar</taxon>
        <taxon>Alveolata</taxon>
        <taxon>Colpodellida</taxon>
        <taxon>Vitrellaceae</taxon>
        <taxon>Vitrella</taxon>
    </lineage>
</organism>
<evidence type="ECO:0000256" key="3">
    <source>
        <dbReference type="ARBA" id="ARBA00022723"/>
    </source>
</evidence>
<dbReference type="EMBL" id="CDMY01000531">
    <property type="protein sequence ID" value="CEM20965.1"/>
    <property type="molecule type" value="Genomic_DNA"/>
</dbReference>
<dbReference type="AlphaFoldDB" id="A0A0G4FZA9"/>
<dbReference type="PhylomeDB" id="A0A0G4FZA9"/>
<dbReference type="InterPro" id="IPR036589">
    <property type="entry name" value="HCY_dom_sf"/>
</dbReference>
<evidence type="ECO:0000259" key="6">
    <source>
        <dbReference type="PROSITE" id="PS50970"/>
    </source>
</evidence>
<keyword evidence="1 5" id="KW-0489">Methyltransferase</keyword>
<keyword evidence="8" id="KW-1185">Reference proteome</keyword>
<protein>
    <recommendedName>
        <fullName evidence="6">Hcy-binding domain-containing protein</fullName>
    </recommendedName>
</protein>
<gene>
    <name evidence="7" type="ORF">Vbra_16595</name>
</gene>
<feature type="domain" description="Hcy-binding" evidence="6">
    <location>
        <begin position="1"/>
        <end position="298"/>
    </location>
</feature>
<reference evidence="7 8" key="1">
    <citation type="submission" date="2014-11" db="EMBL/GenBank/DDBJ databases">
        <authorList>
            <person name="Zhu J."/>
            <person name="Qi W."/>
            <person name="Song R."/>
        </authorList>
    </citation>
    <scope>NUCLEOTIDE SEQUENCE [LARGE SCALE GENOMIC DNA]</scope>
</reference>
<dbReference type="OMA" id="CCKIFAE"/>
<evidence type="ECO:0000256" key="5">
    <source>
        <dbReference type="PROSITE-ProRule" id="PRU00333"/>
    </source>
</evidence>
<evidence type="ECO:0000313" key="8">
    <source>
        <dbReference type="Proteomes" id="UP000041254"/>
    </source>
</evidence>
<dbReference type="Proteomes" id="UP000041254">
    <property type="component" value="Unassembled WGS sequence"/>
</dbReference>
<name>A0A0G4FZA9_VITBC</name>
<feature type="binding site" evidence="5">
    <location>
        <position position="283"/>
    </location>
    <ligand>
        <name>Zn(2+)</name>
        <dbReference type="ChEBI" id="CHEBI:29105"/>
    </ligand>
</feature>
<dbReference type="GO" id="GO:0008898">
    <property type="term" value="F:S-adenosylmethionine-homocysteine S-methyltransferase activity"/>
    <property type="evidence" value="ECO:0007669"/>
    <property type="project" value="TreeGrafter"/>
</dbReference>
<keyword evidence="3 5" id="KW-0479">Metal-binding</keyword>
<dbReference type="InterPro" id="IPR003726">
    <property type="entry name" value="HCY_dom"/>
</dbReference>
<accession>A0A0G4FZA9</accession>
<dbReference type="PANTHER" id="PTHR46015:SF1">
    <property type="entry name" value="HOMOCYSTEINE S-METHYLTRANSFERASE-LIKE ISOFORM 1"/>
    <property type="match status" value="1"/>
</dbReference>
<dbReference type="GO" id="GO:0033528">
    <property type="term" value="P:S-methylmethionine cycle"/>
    <property type="evidence" value="ECO:0007669"/>
    <property type="project" value="TreeGrafter"/>
</dbReference>
<keyword evidence="2 5" id="KW-0808">Transferase</keyword>
<keyword evidence="4 5" id="KW-0862">Zinc</keyword>
<dbReference type="VEuPathDB" id="CryptoDB:Vbra_16595"/>
<dbReference type="Gene3D" id="3.20.20.330">
    <property type="entry name" value="Homocysteine-binding-like domain"/>
    <property type="match status" value="1"/>
</dbReference>
<dbReference type="PANTHER" id="PTHR46015">
    <property type="entry name" value="ZGC:172121"/>
    <property type="match status" value="1"/>
</dbReference>
<dbReference type="SUPFAM" id="SSF82282">
    <property type="entry name" value="Homocysteine S-methyltransferase"/>
    <property type="match status" value="1"/>
</dbReference>
<dbReference type="InterPro" id="IPR051486">
    <property type="entry name" value="Hcy_S-methyltransferase"/>
</dbReference>
<proteinExistence type="predicted"/>
<dbReference type="InParanoid" id="A0A0G4FZA9"/>
<evidence type="ECO:0000256" key="4">
    <source>
        <dbReference type="ARBA" id="ARBA00022833"/>
    </source>
</evidence>
<dbReference type="GO" id="GO:0046872">
    <property type="term" value="F:metal ion binding"/>
    <property type="evidence" value="ECO:0007669"/>
    <property type="project" value="UniProtKB-KW"/>
</dbReference>
<dbReference type="Pfam" id="PF02574">
    <property type="entry name" value="S-methyl_trans"/>
    <property type="match status" value="2"/>
</dbReference>
<sequence length="306" mass="33030">MEGFMRSHPVVLLDGGLATELERQGYDLNHPLWSARLLTENPAAIRDAHLRFFDAGLSPSESRALFHRAIDLAVEARGLNGQRTGKDADKLIIGSCGPYGAYLADGAEYRGNYGVDPDVLRDFHRERLAVLLETGKVDGIVFETVPDRTEAKVIVSGVLREFPDLRGCVWLSFSCSSGSTICCGESFRDTVNEMLQLDARDRFLCGIGVNCSSPDVIIPLLCDPSPLAPSHMGSVRLIAYPNSGEQWDTHTHSWCGPRGGGAGGLADYVGGWVDGGVSVVGGCCRTFPDDIALMRSRLDERGGEGT</sequence>
<dbReference type="OrthoDB" id="261426at2759"/>
<feature type="binding site" evidence="5">
    <location>
        <position position="284"/>
    </location>
    <ligand>
        <name>Zn(2+)</name>
        <dbReference type="ChEBI" id="CHEBI:29105"/>
    </ligand>
</feature>
<dbReference type="GO" id="GO:0009086">
    <property type="term" value="P:methionine biosynthetic process"/>
    <property type="evidence" value="ECO:0007669"/>
    <property type="project" value="TreeGrafter"/>
</dbReference>